<proteinExistence type="predicted"/>
<dbReference type="KEGG" id="hakz:J0X25_17790"/>
<dbReference type="RefSeq" id="WP_207288813.1">
    <property type="nucleotide sequence ID" value="NZ_CP071462.1"/>
</dbReference>
<feature type="region of interest" description="Disordered" evidence="1">
    <location>
        <begin position="49"/>
        <end position="76"/>
    </location>
</feature>
<accession>A0A8A2VFS8</accession>
<organism evidence="2 3">
    <name type="scientific">Haloterrigena alkaliphila</name>
    <dbReference type="NCBI Taxonomy" id="2816475"/>
    <lineage>
        <taxon>Archaea</taxon>
        <taxon>Methanobacteriati</taxon>
        <taxon>Methanobacteriota</taxon>
        <taxon>Stenosarchaea group</taxon>
        <taxon>Halobacteria</taxon>
        <taxon>Halobacteriales</taxon>
        <taxon>Natrialbaceae</taxon>
        <taxon>Haloterrigena</taxon>
    </lineage>
</organism>
<feature type="compositionally biased region" description="Basic and acidic residues" evidence="1">
    <location>
        <begin position="60"/>
        <end position="76"/>
    </location>
</feature>
<dbReference type="Proteomes" id="UP000663203">
    <property type="component" value="Chromosome"/>
</dbReference>
<evidence type="ECO:0000313" key="2">
    <source>
        <dbReference type="EMBL" id="QSW99205.1"/>
    </source>
</evidence>
<sequence>MPVKGERSVAICRQCQSALAVRILSDGSIRPIGTGTTCSCGGESFTVLGDSESDAGGSEIADRGPDSDDKRRHPPA</sequence>
<dbReference type="GeneID" id="63189197"/>
<reference evidence="2 3" key="1">
    <citation type="submission" date="2021-03" db="EMBL/GenBank/DDBJ databases">
        <title>Haloterrigena longa sp. nov. and Haloterrigena limicola sp. nov., extremely halophilic archaea isolated from a salt lake.</title>
        <authorList>
            <person name="Henglin C."/>
        </authorList>
    </citation>
    <scope>NUCLEOTIDE SEQUENCE [LARGE SCALE GENOMIC DNA]</scope>
    <source>
        <strain evidence="2 3">KZCA68</strain>
    </source>
</reference>
<name>A0A8A2VFS8_9EURY</name>
<dbReference type="EMBL" id="CP071462">
    <property type="protein sequence ID" value="QSW99205.1"/>
    <property type="molecule type" value="Genomic_DNA"/>
</dbReference>
<dbReference type="AlphaFoldDB" id="A0A8A2VFS8"/>
<protein>
    <submittedName>
        <fullName evidence="2">Uncharacterized protein</fullName>
    </submittedName>
</protein>
<evidence type="ECO:0000313" key="3">
    <source>
        <dbReference type="Proteomes" id="UP000663203"/>
    </source>
</evidence>
<keyword evidence="3" id="KW-1185">Reference proteome</keyword>
<gene>
    <name evidence="2" type="ORF">J0X25_17790</name>
</gene>
<evidence type="ECO:0000256" key="1">
    <source>
        <dbReference type="SAM" id="MobiDB-lite"/>
    </source>
</evidence>